<evidence type="ECO:0000313" key="1">
    <source>
        <dbReference type="EMBL" id="MBM3332262.1"/>
    </source>
</evidence>
<evidence type="ECO:0000313" key="2">
    <source>
        <dbReference type="Proteomes" id="UP000779900"/>
    </source>
</evidence>
<organism evidence="1 2">
    <name type="scientific">candidate division WOR-3 bacterium</name>
    <dbReference type="NCBI Taxonomy" id="2052148"/>
    <lineage>
        <taxon>Bacteria</taxon>
        <taxon>Bacteria division WOR-3</taxon>
    </lineage>
</organism>
<dbReference type="AlphaFoldDB" id="A0A938BU29"/>
<proteinExistence type="predicted"/>
<accession>A0A938BU29</accession>
<name>A0A938BU29_UNCW3</name>
<comment type="caution">
    <text evidence="1">The sequence shown here is derived from an EMBL/GenBank/DDBJ whole genome shotgun (WGS) entry which is preliminary data.</text>
</comment>
<sequence length="77" mass="9430">MVQGPVLRPDPGPERVLGRRLFRGHLRAQERVPLRWLLRWPQQRLERRLQRVVKRGLLKKEDLHLLRTLERLDEQRL</sequence>
<dbReference type="EMBL" id="VGIR01000070">
    <property type="protein sequence ID" value="MBM3332262.1"/>
    <property type="molecule type" value="Genomic_DNA"/>
</dbReference>
<dbReference type="Proteomes" id="UP000779900">
    <property type="component" value="Unassembled WGS sequence"/>
</dbReference>
<reference evidence="1" key="1">
    <citation type="submission" date="2019-03" db="EMBL/GenBank/DDBJ databases">
        <title>Lake Tanganyika Metagenome-Assembled Genomes (MAGs).</title>
        <authorList>
            <person name="Tran P."/>
        </authorList>
    </citation>
    <scope>NUCLEOTIDE SEQUENCE</scope>
    <source>
        <strain evidence="1">K_DeepCast_150m_m2_040</strain>
    </source>
</reference>
<protein>
    <submittedName>
        <fullName evidence="1">Uncharacterized protein</fullName>
    </submittedName>
</protein>
<gene>
    <name evidence="1" type="ORF">FJY68_10530</name>
</gene>